<dbReference type="CDD" id="cd04905">
    <property type="entry name" value="ACT_CM-PDT"/>
    <property type="match status" value="1"/>
</dbReference>
<dbReference type="PANTHER" id="PTHR21022:SF19">
    <property type="entry name" value="PREPHENATE DEHYDRATASE-RELATED"/>
    <property type="match status" value="1"/>
</dbReference>
<comment type="catalytic activity">
    <reaction evidence="1">
        <text>chorismate = prephenate</text>
        <dbReference type="Rhea" id="RHEA:13897"/>
        <dbReference type="ChEBI" id="CHEBI:29748"/>
        <dbReference type="ChEBI" id="CHEBI:29934"/>
        <dbReference type="EC" id="5.4.99.5"/>
    </reaction>
</comment>
<dbReference type="SUPFAM" id="SSF48600">
    <property type="entry name" value="Chorismate mutase II"/>
    <property type="match status" value="1"/>
</dbReference>
<dbReference type="InterPro" id="IPR018528">
    <property type="entry name" value="Preph_deHydtase_CS"/>
</dbReference>
<evidence type="ECO:0000256" key="18">
    <source>
        <dbReference type="ARBA" id="ARBA00047848"/>
    </source>
</evidence>
<dbReference type="SUPFAM" id="SSF53850">
    <property type="entry name" value="Periplasmic binding protein-like II"/>
    <property type="match status" value="1"/>
</dbReference>
<dbReference type="PIRSF" id="PIRSF001500">
    <property type="entry name" value="Chor_mut_pdt_Ppr"/>
    <property type="match status" value="1"/>
</dbReference>
<dbReference type="Pfam" id="PF01842">
    <property type="entry name" value="ACT"/>
    <property type="match status" value="1"/>
</dbReference>
<sequence length="389" mass="42502">MNTHEAKDENAAEVERRRVVAQPGDAPARTKVELATLREGIDAVDEEIVRLLDRRAWMARRIGEIKHQNGLAAYAPARERAVLDRVAALSEGEFPRRGLQAVFREIISSSISLEGRLKVAYLGPEATFTHEAALRSFGSSIDLEPQTTVAEVFARVERGEVEHGVVPVENSMEGAVTHTLDELMNSPLKICGEVYLPVSQNLISAEQSTERVSLVCSHPMALAQAASWLRRELPGARLDEVDSTAQAARRAAVEPGVAAIGSVLAAGAHGLTVLARNIQDARANTTRFIVLGRTWAARTGKDKTSVVFSVKDRPGVLKDALSAFAEEGINLTRIESRPSRKRAWTYVFFADFLGHPEEDRVKRALEALEEHCPYVGLIGAYPEVSSEVA</sequence>
<dbReference type="FunFam" id="3.40.190.10:FF:000029">
    <property type="entry name" value="Chorismate mutase/Prephenate dehydratase"/>
    <property type="match status" value="1"/>
</dbReference>
<dbReference type="GO" id="GO:0009094">
    <property type="term" value="P:L-phenylalanine biosynthetic process"/>
    <property type="evidence" value="ECO:0007669"/>
    <property type="project" value="UniProtKB-UniPathway"/>
</dbReference>
<evidence type="ECO:0000259" key="20">
    <source>
        <dbReference type="PROSITE" id="PS51168"/>
    </source>
</evidence>
<dbReference type="EC" id="4.2.1.51" evidence="6"/>
<reference evidence="23" key="1">
    <citation type="submission" date="2020-02" db="EMBL/GenBank/DDBJ databases">
        <authorList>
            <person name="Meier V. D."/>
        </authorList>
    </citation>
    <scope>NUCLEOTIDE SEQUENCE</scope>
    <source>
        <strain evidence="23">AVDCRST_MAG82</strain>
    </source>
</reference>
<dbReference type="PROSITE" id="PS51671">
    <property type="entry name" value="ACT"/>
    <property type="match status" value="1"/>
</dbReference>
<evidence type="ECO:0000256" key="13">
    <source>
        <dbReference type="ARBA" id="ARBA00023235"/>
    </source>
</evidence>
<evidence type="ECO:0000256" key="19">
    <source>
        <dbReference type="PIRSR" id="PIRSR001500-2"/>
    </source>
</evidence>
<evidence type="ECO:0000256" key="8">
    <source>
        <dbReference type="ARBA" id="ARBA00021872"/>
    </source>
</evidence>
<evidence type="ECO:0000256" key="15">
    <source>
        <dbReference type="ARBA" id="ARBA00023268"/>
    </source>
</evidence>
<evidence type="ECO:0000256" key="1">
    <source>
        <dbReference type="ARBA" id="ARBA00000824"/>
    </source>
</evidence>
<dbReference type="InterPro" id="IPR002912">
    <property type="entry name" value="ACT_dom"/>
</dbReference>
<dbReference type="AlphaFoldDB" id="A0A6J4Q7M4"/>
<dbReference type="GO" id="GO:0004664">
    <property type="term" value="F:prephenate dehydratase activity"/>
    <property type="evidence" value="ECO:0007669"/>
    <property type="project" value="UniProtKB-EC"/>
</dbReference>
<gene>
    <name evidence="23" type="ORF">AVDCRST_MAG82-2251</name>
</gene>
<comment type="pathway">
    <text evidence="4">Amino-acid biosynthesis; L-phenylalanine biosynthesis; phenylpyruvate from prephenate: step 1/1.</text>
</comment>
<dbReference type="Pfam" id="PF01817">
    <property type="entry name" value="CM_2"/>
    <property type="match status" value="1"/>
</dbReference>
<evidence type="ECO:0000313" key="23">
    <source>
        <dbReference type="EMBL" id="CAA9433003.1"/>
    </source>
</evidence>
<keyword evidence="13 23" id="KW-0413">Isomerase</keyword>
<keyword evidence="15" id="KW-0511">Multifunctional enzyme</keyword>
<evidence type="ECO:0000256" key="17">
    <source>
        <dbReference type="ARBA" id="ARBA00031520"/>
    </source>
</evidence>
<feature type="domain" description="Prephenate dehydratase" evidence="21">
    <location>
        <begin position="118"/>
        <end position="293"/>
    </location>
</feature>
<dbReference type="NCBIfam" id="NF008865">
    <property type="entry name" value="PRK11898.1"/>
    <property type="match status" value="1"/>
</dbReference>
<evidence type="ECO:0000256" key="7">
    <source>
        <dbReference type="ARBA" id="ARBA00014401"/>
    </source>
</evidence>
<dbReference type="PROSITE" id="PS00858">
    <property type="entry name" value="PREPHENATE_DEHYDR_2"/>
    <property type="match status" value="1"/>
</dbReference>
<dbReference type="GO" id="GO:0046417">
    <property type="term" value="P:chorismate metabolic process"/>
    <property type="evidence" value="ECO:0007669"/>
    <property type="project" value="InterPro"/>
</dbReference>
<comment type="pathway">
    <text evidence="5">Metabolic intermediate biosynthesis; prephenate biosynthesis; prephenate from chorismate: step 1/1.</text>
</comment>
<feature type="domain" description="ACT" evidence="22">
    <location>
        <begin position="305"/>
        <end position="382"/>
    </location>
</feature>
<evidence type="ECO:0000256" key="4">
    <source>
        <dbReference type="ARBA" id="ARBA00004741"/>
    </source>
</evidence>
<dbReference type="SUPFAM" id="SSF55021">
    <property type="entry name" value="ACT-like"/>
    <property type="match status" value="1"/>
</dbReference>
<proteinExistence type="predicted"/>
<keyword evidence="11" id="KW-0057">Aromatic amino acid biosynthesis</keyword>
<dbReference type="InterPro" id="IPR001086">
    <property type="entry name" value="Preph_deHydtase"/>
</dbReference>
<dbReference type="PROSITE" id="PS51168">
    <property type="entry name" value="CHORISMATE_MUT_2"/>
    <property type="match status" value="1"/>
</dbReference>
<dbReference type="EMBL" id="CADCVA010000303">
    <property type="protein sequence ID" value="CAA9433003.1"/>
    <property type="molecule type" value="Genomic_DNA"/>
</dbReference>
<evidence type="ECO:0000259" key="22">
    <source>
        <dbReference type="PROSITE" id="PS51671"/>
    </source>
</evidence>
<dbReference type="Gene3D" id="3.40.190.10">
    <property type="entry name" value="Periplasmic binding protein-like II"/>
    <property type="match status" value="2"/>
</dbReference>
<dbReference type="Pfam" id="PF00800">
    <property type="entry name" value="PDT"/>
    <property type="match status" value="1"/>
</dbReference>
<dbReference type="SMART" id="SM00830">
    <property type="entry name" value="CM_2"/>
    <property type="match status" value="1"/>
</dbReference>
<dbReference type="InterPro" id="IPR045865">
    <property type="entry name" value="ACT-like_dom_sf"/>
</dbReference>
<keyword evidence="12" id="KW-0584">Phenylalanine biosynthesis</keyword>
<feature type="site" description="Essential for prephenate dehydratase activity" evidence="19">
    <location>
        <position position="286"/>
    </location>
</feature>
<evidence type="ECO:0000256" key="3">
    <source>
        <dbReference type="ARBA" id="ARBA00004496"/>
    </source>
</evidence>
<evidence type="ECO:0000256" key="5">
    <source>
        <dbReference type="ARBA" id="ARBA00004817"/>
    </source>
</evidence>
<comment type="function">
    <text evidence="2">Catalyzes the Claisen rearrangement of chorismate to prephenate and the decarboxylation/dehydration of prephenate to phenylpyruvate.</text>
</comment>
<keyword evidence="14 23" id="KW-0456">Lyase</keyword>
<evidence type="ECO:0000256" key="14">
    <source>
        <dbReference type="ARBA" id="ARBA00023239"/>
    </source>
</evidence>
<evidence type="ECO:0000256" key="2">
    <source>
        <dbReference type="ARBA" id="ARBA00002364"/>
    </source>
</evidence>
<dbReference type="InterPro" id="IPR008242">
    <property type="entry name" value="Chor_mutase/pphenate_deHydtase"/>
</dbReference>
<dbReference type="FunFam" id="3.30.70.260:FF:000012">
    <property type="entry name" value="Prephenate dehydratase"/>
    <property type="match status" value="1"/>
</dbReference>
<keyword evidence="9" id="KW-0963">Cytoplasm</keyword>
<name>A0A6J4Q7M4_9ACTN</name>
<dbReference type="Gene3D" id="1.20.59.10">
    <property type="entry name" value="Chorismate mutase"/>
    <property type="match status" value="1"/>
</dbReference>
<dbReference type="GO" id="GO:0004106">
    <property type="term" value="F:chorismate mutase activity"/>
    <property type="evidence" value="ECO:0007669"/>
    <property type="project" value="UniProtKB-EC"/>
</dbReference>
<comment type="subcellular location">
    <subcellularLocation>
        <location evidence="3">Cytoplasm</location>
    </subcellularLocation>
</comment>
<dbReference type="PROSITE" id="PS51171">
    <property type="entry name" value="PREPHENATE_DEHYDR_3"/>
    <property type="match status" value="1"/>
</dbReference>
<organism evidence="23">
    <name type="scientific">uncultured Rubrobacteraceae bacterium</name>
    <dbReference type="NCBI Taxonomy" id="349277"/>
    <lineage>
        <taxon>Bacteria</taxon>
        <taxon>Bacillati</taxon>
        <taxon>Actinomycetota</taxon>
        <taxon>Rubrobacteria</taxon>
        <taxon>Rubrobacterales</taxon>
        <taxon>Rubrobacteraceae</taxon>
        <taxon>environmental samples</taxon>
    </lineage>
</organism>
<dbReference type="InterPro" id="IPR002701">
    <property type="entry name" value="CM_II_prokaryot"/>
</dbReference>
<dbReference type="UniPathway" id="UPA00121">
    <property type="reaction ID" value="UER00345"/>
</dbReference>
<accession>A0A6J4Q7M4</accession>
<dbReference type="CDD" id="cd13630">
    <property type="entry name" value="PBP2_PDT_1"/>
    <property type="match status" value="1"/>
</dbReference>
<keyword evidence="10" id="KW-0028">Amino-acid biosynthesis</keyword>
<comment type="catalytic activity">
    <reaction evidence="18">
        <text>prephenate + H(+) = 3-phenylpyruvate + CO2 + H2O</text>
        <dbReference type="Rhea" id="RHEA:21648"/>
        <dbReference type="ChEBI" id="CHEBI:15377"/>
        <dbReference type="ChEBI" id="CHEBI:15378"/>
        <dbReference type="ChEBI" id="CHEBI:16526"/>
        <dbReference type="ChEBI" id="CHEBI:18005"/>
        <dbReference type="ChEBI" id="CHEBI:29934"/>
        <dbReference type="EC" id="4.2.1.51"/>
    </reaction>
</comment>
<evidence type="ECO:0000256" key="9">
    <source>
        <dbReference type="ARBA" id="ARBA00022490"/>
    </source>
</evidence>
<dbReference type="InterPro" id="IPR036263">
    <property type="entry name" value="Chorismate_II_sf"/>
</dbReference>
<dbReference type="InterPro" id="IPR036979">
    <property type="entry name" value="CM_dom_sf"/>
</dbReference>
<evidence type="ECO:0000256" key="6">
    <source>
        <dbReference type="ARBA" id="ARBA00013147"/>
    </source>
</evidence>
<dbReference type="UniPathway" id="UPA00120">
    <property type="reaction ID" value="UER00203"/>
</dbReference>
<dbReference type="GO" id="GO:0005737">
    <property type="term" value="C:cytoplasm"/>
    <property type="evidence" value="ECO:0007669"/>
    <property type="project" value="UniProtKB-SubCell"/>
</dbReference>
<evidence type="ECO:0000256" key="11">
    <source>
        <dbReference type="ARBA" id="ARBA00023141"/>
    </source>
</evidence>
<dbReference type="PANTHER" id="PTHR21022">
    <property type="entry name" value="PREPHENATE DEHYDRATASE P PROTEIN"/>
    <property type="match status" value="1"/>
</dbReference>
<evidence type="ECO:0000259" key="21">
    <source>
        <dbReference type="PROSITE" id="PS51171"/>
    </source>
</evidence>
<evidence type="ECO:0000256" key="16">
    <source>
        <dbReference type="ARBA" id="ARBA00031175"/>
    </source>
</evidence>
<feature type="domain" description="Chorismate mutase" evidence="20">
    <location>
        <begin position="28"/>
        <end position="118"/>
    </location>
</feature>
<protein>
    <recommendedName>
        <fullName evidence="7">Bifunctional chorismate mutase/prephenate dehydratase</fullName>
        <ecNumber evidence="6">4.2.1.51</ecNumber>
    </recommendedName>
    <alternativeName>
        <fullName evidence="17">Chorismate mutase-prephenate dehydratase</fullName>
    </alternativeName>
    <alternativeName>
        <fullName evidence="8">Prephenate dehydratase</fullName>
    </alternativeName>
    <alternativeName>
        <fullName evidence="16">p-protein</fullName>
    </alternativeName>
</protein>
<evidence type="ECO:0000256" key="10">
    <source>
        <dbReference type="ARBA" id="ARBA00022605"/>
    </source>
</evidence>
<dbReference type="Gene3D" id="3.30.70.260">
    <property type="match status" value="1"/>
</dbReference>
<evidence type="ECO:0000256" key="12">
    <source>
        <dbReference type="ARBA" id="ARBA00023222"/>
    </source>
</evidence>